<dbReference type="Proteomes" id="UP001203297">
    <property type="component" value="Unassembled WGS sequence"/>
</dbReference>
<evidence type="ECO:0000313" key="3">
    <source>
        <dbReference type="EMBL" id="KAI0299639.1"/>
    </source>
</evidence>
<dbReference type="Pfam" id="PF07859">
    <property type="entry name" value="Abhydrolase_3"/>
    <property type="match status" value="1"/>
</dbReference>
<evidence type="ECO:0000256" key="1">
    <source>
        <dbReference type="ARBA" id="ARBA00022801"/>
    </source>
</evidence>
<organism evidence="3 4">
    <name type="scientific">Multifurca ochricompacta</name>
    <dbReference type="NCBI Taxonomy" id="376703"/>
    <lineage>
        <taxon>Eukaryota</taxon>
        <taxon>Fungi</taxon>
        <taxon>Dikarya</taxon>
        <taxon>Basidiomycota</taxon>
        <taxon>Agaricomycotina</taxon>
        <taxon>Agaricomycetes</taxon>
        <taxon>Russulales</taxon>
        <taxon>Russulaceae</taxon>
        <taxon>Multifurca</taxon>
    </lineage>
</organism>
<feature type="domain" description="Alpha/beta hydrolase fold-3" evidence="2">
    <location>
        <begin position="39"/>
        <end position="145"/>
    </location>
</feature>
<evidence type="ECO:0000313" key="4">
    <source>
        <dbReference type="Proteomes" id="UP001203297"/>
    </source>
</evidence>
<keyword evidence="1" id="KW-0378">Hydrolase</keyword>
<dbReference type="Gene3D" id="3.40.50.1820">
    <property type="entry name" value="alpha/beta hydrolase"/>
    <property type="match status" value="1"/>
</dbReference>
<dbReference type="InterPro" id="IPR029058">
    <property type="entry name" value="AB_hydrolase_fold"/>
</dbReference>
<comment type="caution">
    <text evidence="3">The sequence shown here is derived from an EMBL/GenBank/DDBJ whole genome shotgun (WGS) entry which is preliminary data.</text>
</comment>
<dbReference type="PANTHER" id="PTHR48081:SF3">
    <property type="entry name" value="ALPHA_BETA HYDROLASE FOLD-3 DOMAIN-CONTAINING PROTEIN"/>
    <property type="match status" value="1"/>
</dbReference>
<dbReference type="PANTHER" id="PTHR48081">
    <property type="entry name" value="AB HYDROLASE SUPERFAMILY PROTEIN C4A8.06C"/>
    <property type="match status" value="1"/>
</dbReference>
<dbReference type="EMBL" id="WTXG01000022">
    <property type="protein sequence ID" value="KAI0299639.1"/>
    <property type="molecule type" value="Genomic_DNA"/>
</dbReference>
<dbReference type="InterPro" id="IPR013094">
    <property type="entry name" value="AB_hydrolase_3"/>
</dbReference>
<accession>A0AAD4QMZ0</accession>
<dbReference type="InterPro" id="IPR050300">
    <property type="entry name" value="GDXG_lipolytic_enzyme"/>
</dbReference>
<protein>
    <submittedName>
        <fullName evidence="3">Alpha/beta-hydrolase</fullName>
    </submittedName>
</protein>
<proteinExistence type="predicted"/>
<name>A0AAD4QMZ0_9AGAM</name>
<sequence length="350" mass="38342">MAEVTPTTIAYKQVGELTLYIDVYPPPTGTTSYRPVPAVVFFHGGGMTVGDRSSWLPIWLCRRTTATGLAFISADYRLMPPGTGHDVLEDVVDLFAYLAKTPLLGTTPIDGTRLAVAGSSAGGMCAFLAAVHAKPKPLAVLSIYGLGGDVFSPHLLAPKNEPFFLGRELLDPAEYSAFLYPATTTLPPIAQSKPTFFGRESAKAGLPSNPRHVLAQLWLQFGTYLDYWTGLHEPSISETLRELLPTKDEDEDTEISTKDARFFNALPVSERAIFPQLWVTPEWPPVFLIHGSEDTAVLTDSSRVIHSRLLDAGVKSTLHILDGFDHSFDLKRSAEETFEKLGQTLGFVYL</sequence>
<evidence type="ECO:0000259" key="2">
    <source>
        <dbReference type="Pfam" id="PF07859"/>
    </source>
</evidence>
<reference evidence="3" key="1">
    <citation type="journal article" date="2022" name="New Phytol.">
        <title>Evolutionary transition to the ectomycorrhizal habit in the genomes of a hyperdiverse lineage of mushroom-forming fungi.</title>
        <authorList>
            <person name="Looney B."/>
            <person name="Miyauchi S."/>
            <person name="Morin E."/>
            <person name="Drula E."/>
            <person name="Courty P.E."/>
            <person name="Kohler A."/>
            <person name="Kuo A."/>
            <person name="LaButti K."/>
            <person name="Pangilinan J."/>
            <person name="Lipzen A."/>
            <person name="Riley R."/>
            <person name="Andreopoulos W."/>
            <person name="He G."/>
            <person name="Johnson J."/>
            <person name="Nolan M."/>
            <person name="Tritt A."/>
            <person name="Barry K.W."/>
            <person name="Grigoriev I.V."/>
            <person name="Nagy L.G."/>
            <person name="Hibbett D."/>
            <person name="Henrissat B."/>
            <person name="Matheny P.B."/>
            <person name="Labbe J."/>
            <person name="Martin F.M."/>
        </authorList>
    </citation>
    <scope>NUCLEOTIDE SEQUENCE</scope>
    <source>
        <strain evidence="3">BPL690</strain>
    </source>
</reference>
<dbReference type="AlphaFoldDB" id="A0AAD4QMZ0"/>
<dbReference type="GO" id="GO:0016787">
    <property type="term" value="F:hydrolase activity"/>
    <property type="evidence" value="ECO:0007669"/>
    <property type="project" value="UniProtKB-KW"/>
</dbReference>
<dbReference type="SUPFAM" id="SSF53474">
    <property type="entry name" value="alpha/beta-Hydrolases"/>
    <property type="match status" value="1"/>
</dbReference>
<keyword evidence="4" id="KW-1185">Reference proteome</keyword>
<gene>
    <name evidence="3" type="ORF">B0F90DRAFT_1818005</name>
</gene>